<name>A0A1E3UF00_9FIRM</name>
<evidence type="ECO:0000313" key="2">
    <source>
        <dbReference type="EMBL" id="ODR47927.1"/>
    </source>
</evidence>
<proteinExistence type="predicted"/>
<dbReference type="GeneID" id="93305177"/>
<dbReference type="EMBL" id="MEHA01000018">
    <property type="protein sequence ID" value="ODR47927.1"/>
    <property type="molecule type" value="Genomic_DNA"/>
</dbReference>
<sequence length="75" mass="8127">MKKTLIGGFLTLSGTIGIVILLVACILNPVTSWITPPGRLICTMLEHGIAVPIGCFLIIFITGLFILGIEYRKKI</sequence>
<feature type="transmembrane region" description="Helical" evidence="1">
    <location>
        <begin position="49"/>
        <end position="69"/>
    </location>
</feature>
<evidence type="ECO:0000256" key="1">
    <source>
        <dbReference type="SAM" id="Phobius"/>
    </source>
</evidence>
<keyword evidence="1" id="KW-0472">Membrane</keyword>
<feature type="transmembrane region" description="Helical" evidence="1">
    <location>
        <begin position="7"/>
        <end position="29"/>
    </location>
</feature>
<gene>
    <name evidence="2" type="ORF">BEI59_21390</name>
</gene>
<keyword evidence="1" id="KW-0812">Transmembrane</keyword>
<dbReference type="RefSeq" id="WP_002571037.1">
    <property type="nucleotide sequence ID" value="NZ_CABMHK010000042.1"/>
</dbReference>
<dbReference type="Proteomes" id="UP000094271">
    <property type="component" value="Unassembled WGS sequence"/>
</dbReference>
<organism evidence="2 3">
    <name type="scientific">Eisenbergiella tayi</name>
    <dbReference type="NCBI Taxonomy" id="1432052"/>
    <lineage>
        <taxon>Bacteria</taxon>
        <taxon>Bacillati</taxon>
        <taxon>Bacillota</taxon>
        <taxon>Clostridia</taxon>
        <taxon>Lachnospirales</taxon>
        <taxon>Lachnospiraceae</taxon>
        <taxon>Eisenbergiella</taxon>
    </lineage>
</organism>
<dbReference type="OrthoDB" id="2087138at2"/>
<reference evidence="2 3" key="1">
    <citation type="submission" date="2016-08" db="EMBL/GenBank/DDBJ databases">
        <authorList>
            <person name="Seilhamer J.J."/>
        </authorList>
    </citation>
    <scope>NUCLEOTIDE SEQUENCE [LARGE SCALE GENOMIC DNA]</scope>
    <source>
        <strain evidence="2 3">NML150140-1</strain>
    </source>
</reference>
<dbReference type="AlphaFoldDB" id="A0A1E3UF00"/>
<comment type="caution">
    <text evidence="2">The sequence shown here is derived from an EMBL/GenBank/DDBJ whole genome shotgun (WGS) entry which is preliminary data.</text>
</comment>
<accession>A0A1E3UF00</accession>
<protein>
    <submittedName>
        <fullName evidence="2">Peptidase M50</fullName>
    </submittedName>
</protein>
<keyword evidence="1" id="KW-1133">Transmembrane helix</keyword>
<dbReference type="PROSITE" id="PS51257">
    <property type="entry name" value="PROKAR_LIPOPROTEIN"/>
    <property type="match status" value="1"/>
</dbReference>
<evidence type="ECO:0000313" key="3">
    <source>
        <dbReference type="Proteomes" id="UP000094271"/>
    </source>
</evidence>